<dbReference type="AlphaFoldDB" id="I0K5M1"/>
<gene>
    <name evidence="5" type="ORF">FAES_1414</name>
</gene>
<reference evidence="5 6" key="1">
    <citation type="journal article" date="2012" name="J. Bacteriol.">
        <title>Genome Sequence of Fibrella aestuarina BUZ 2T, a Filamentous Marine Bacterium.</title>
        <authorList>
            <person name="Filippini M."/>
            <person name="Qi W."/>
            <person name="Blom J."/>
            <person name="Goesmann A."/>
            <person name="Smits T.H."/>
            <person name="Bagheri H.C."/>
        </authorList>
    </citation>
    <scope>NUCLEOTIDE SEQUENCE [LARGE SCALE GENOMIC DNA]</scope>
    <source>
        <strain evidence="6">BUZ 2T</strain>
    </source>
</reference>
<name>I0K5M1_9BACT</name>
<dbReference type="Pfam" id="PF13354">
    <property type="entry name" value="Beta-lactamase2"/>
    <property type="match status" value="1"/>
</dbReference>
<keyword evidence="6" id="KW-1185">Reference proteome</keyword>
<evidence type="ECO:0000256" key="2">
    <source>
        <dbReference type="ARBA" id="ARBA00009009"/>
    </source>
</evidence>
<dbReference type="Proteomes" id="UP000011058">
    <property type="component" value="Chromosome"/>
</dbReference>
<dbReference type="EMBL" id="HE796683">
    <property type="protein sequence ID" value="CCG99424.1"/>
    <property type="molecule type" value="Genomic_DNA"/>
</dbReference>
<dbReference type="KEGG" id="fae:FAES_1414"/>
<dbReference type="GO" id="GO:0046677">
    <property type="term" value="P:response to antibiotic"/>
    <property type="evidence" value="ECO:0007669"/>
    <property type="project" value="InterPro"/>
</dbReference>
<dbReference type="EC" id="3.5.2.6" evidence="3"/>
<evidence type="ECO:0000256" key="3">
    <source>
        <dbReference type="ARBA" id="ARBA00012865"/>
    </source>
</evidence>
<evidence type="ECO:0000256" key="1">
    <source>
        <dbReference type="ARBA" id="ARBA00001526"/>
    </source>
</evidence>
<protein>
    <recommendedName>
        <fullName evidence="3">beta-lactamase</fullName>
        <ecNumber evidence="3">3.5.2.6</ecNumber>
    </recommendedName>
</protein>
<dbReference type="GO" id="GO:0030655">
    <property type="term" value="P:beta-lactam antibiotic catabolic process"/>
    <property type="evidence" value="ECO:0007669"/>
    <property type="project" value="InterPro"/>
</dbReference>
<dbReference type="InterPro" id="IPR000871">
    <property type="entry name" value="Beta-lactam_class-A"/>
</dbReference>
<dbReference type="STRING" id="1166018.FAES_1414"/>
<dbReference type="InterPro" id="IPR045155">
    <property type="entry name" value="Beta-lactam_cat"/>
</dbReference>
<dbReference type="MEROPS" id="S11.A01"/>
<dbReference type="InterPro" id="IPR012338">
    <property type="entry name" value="Beta-lactam/transpept-like"/>
</dbReference>
<dbReference type="PATRIC" id="fig|1166018.3.peg.3145"/>
<dbReference type="PANTHER" id="PTHR35333">
    <property type="entry name" value="BETA-LACTAMASE"/>
    <property type="match status" value="1"/>
</dbReference>
<feature type="domain" description="Beta-lactamase class A catalytic" evidence="4">
    <location>
        <begin position="69"/>
        <end position="283"/>
    </location>
</feature>
<comment type="similarity">
    <text evidence="2">Belongs to the class-A beta-lactamase family.</text>
</comment>
<sequence>MPRYTACKQRESIGFIVNPSTMRILARFLCLILLLLTYPAVAQTVPDKPDARLTQQLADALRGFRGDVGVYVRHLKTGKTVAINADSTFPTASTIKIPIMIGLFDQIQKGTVSYEQELVYRDSLHYDDGIVGSLRDGAKIPLSQVVMLMETVSDNTGSLWCQALAGGGTAINAWLDANGFPNTRMNSRTPGRKEFQARYGWGQTTPRELASLLTYIRDGRAVSPDASDRMYRNLCRQYWDHDGLSQLPANVKVASKNGAVNRSRSEVVLVHAPHGDYVYCLMTKNQQDESWGRTNEGSTLLRTVGALLWQHFEPKSDFKPVAGYEKW</sequence>
<organism evidence="5 6">
    <name type="scientific">Fibrella aestuarina BUZ 2</name>
    <dbReference type="NCBI Taxonomy" id="1166018"/>
    <lineage>
        <taxon>Bacteria</taxon>
        <taxon>Pseudomonadati</taxon>
        <taxon>Bacteroidota</taxon>
        <taxon>Cytophagia</taxon>
        <taxon>Cytophagales</taxon>
        <taxon>Spirosomataceae</taxon>
        <taxon>Fibrella</taxon>
    </lineage>
</organism>
<evidence type="ECO:0000259" key="4">
    <source>
        <dbReference type="Pfam" id="PF13354"/>
    </source>
</evidence>
<dbReference type="eggNOG" id="COG2367">
    <property type="taxonomic scope" value="Bacteria"/>
</dbReference>
<proteinExistence type="inferred from homology"/>
<dbReference type="GO" id="GO:0008800">
    <property type="term" value="F:beta-lactamase activity"/>
    <property type="evidence" value="ECO:0007669"/>
    <property type="project" value="UniProtKB-EC"/>
</dbReference>
<evidence type="ECO:0000313" key="6">
    <source>
        <dbReference type="Proteomes" id="UP000011058"/>
    </source>
</evidence>
<dbReference type="HOGENOM" id="CLU_031960_9_2_10"/>
<accession>I0K5M1</accession>
<dbReference type="Gene3D" id="3.40.710.10">
    <property type="entry name" value="DD-peptidase/beta-lactamase superfamily"/>
    <property type="match status" value="1"/>
</dbReference>
<dbReference type="SUPFAM" id="SSF56601">
    <property type="entry name" value="beta-lactamase/transpeptidase-like"/>
    <property type="match status" value="1"/>
</dbReference>
<evidence type="ECO:0000313" key="5">
    <source>
        <dbReference type="EMBL" id="CCG99424.1"/>
    </source>
</evidence>
<comment type="catalytic activity">
    <reaction evidence="1">
        <text>a beta-lactam + H2O = a substituted beta-amino acid</text>
        <dbReference type="Rhea" id="RHEA:20401"/>
        <dbReference type="ChEBI" id="CHEBI:15377"/>
        <dbReference type="ChEBI" id="CHEBI:35627"/>
        <dbReference type="ChEBI" id="CHEBI:140347"/>
        <dbReference type="EC" id="3.5.2.6"/>
    </reaction>
</comment>
<dbReference type="PANTHER" id="PTHR35333:SF3">
    <property type="entry name" value="BETA-LACTAMASE-TYPE TRANSPEPTIDASE FOLD CONTAINING PROTEIN"/>
    <property type="match status" value="1"/>
</dbReference>